<dbReference type="EMBL" id="VFPS01000001">
    <property type="protein sequence ID" value="TQN00432.1"/>
    <property type="molecule type" value="Genomic_DNA"/>
</dbReference>
<name>A0A4Y3UJR3_9MICO</name>
<dbReference type="Proteomes" id="UP000319804">
    <property type="component" value="Unassembled WGS sequence"/>
</dbReference>
<reference evidence="1 2" key="1">
    <citation type="submission" date="2019-06" db="EMBL/GenBank/DDBJ databases">
        <title>Sequencing the genomes of 1000 actinobacteria strains.</title>
        <authorList>
            <person name="Klenk H.-P."/>
        </authorList>
    </citation>
    <scope>NUCLEOTIDE SEQUENCE [LARGE SCALE GENOMIC DNA]</scope>
    <source>
        <strain evidence="1 2">DSM 20427</strain>
    </source>
</reference>
<dbReference type="RefSeq" id="WP_141379650.1">
    <property type="nucleotide sequence ID" value="NZ_BJNA01000008.1"/>
</dbReference>
<gene>
    <name evidence="1" type="ORF">FHX68_0526</name>
</gene>
<keyword evidence="2" id="KW-1185">Reference proteome</keyword>
<comment type="caution">
    <text evidence="1">The sequence shown here is derived from an EMBL/GenBank/DDBJ whole genome shotgun (WGS) entry which is preliminary data.</text>
</comment>
<organism evidence="1 2">
    <name type="scientific">Microbacterium lacticum</name>
    <dbReference type="NCBI Taxonomy" id="33885"/>
    <lineage>
        <taxon>Bacteria</taxon>
        <taxon>Bacillati</taxon>
        <taxon>Actinomycetota</taxon>
        <taxon>Actinomycetes</taxon>
        <taxon>Micrococcales</taxon>
        <taxon>Microbacteriaceae</taxon>
        <taxon>Microbacterium</taxon>
    </lineage>
</organism>
<proteinExistence type="predicted"/>
<evidence type="ECO:0000313" key="2">
    <source>
        <dbReference type="Proteomes" id="UP000319804"/>
    </source>
</evidence>
<dbReference type="AlphaFoldDB" id="A0A4Y3UJR3"/>
<protein>
    <submittedName>
        <fullName evidence="1">Uncharacterized protein</fullName>
    </submittedName>
</protein>
<sequence length="69" mass="7748">MAKIQRYIDDQKIIDYVSTAYGFDQGKSHDVSVEIESQPPVMNSSTSHVVKVTVSYGLKLDEVDKLTEL</sequence>
<evidence type="ECO:0000313" key="1">
    <source>
        <dbReference type="EMBL" id="TQN00432.1"/>
    </source>
</evidence>
<accession>A0A4Y3UJR3</accession>